<feature type="domain" description="N-acetyltransferase" evidence="2">
    <location>
        <begin position="7"/>
        <end position="151"/>
    </location>
</feature>
<comment type="caution">
    <text evidence="3">The sequence shown here is derived from an EMBL/GenBank/DDBJ whole genome shotgun (WGS) entry which is preliminary data.</text>
</comment>
<dbReference type="PANTHER" id="PTHR13947:SF37">
    <property type="entry name" value="LD18367P"/>
    <property type="match status" value="1"/>
</dbReference>
<evidence type="ECO:0000256" key="1">
    <source>
        <dbReference type="ARBA" id="ARBA00022679"/>
    </source>
</evidence>
<gene>
    <name evidence="3" type="ORF">BL253_24445</name>
</gene>
<dbReference type="Gene3D" id="3.40.630.30">
    <property type="match status" value="1"/>
</dbReference>
<dbReference type="InterPro" id="IPR050769">
    <property type="entry name" value="NAT_camello-type"/>
</dbReference>
<dbReference type="SUPFAM" id="SSF55729">
    <property type="entry name" value="Acyl-CoA N-acyltransferases (Nat)"/>
    <property type="match status" value="1"/>
</dbReference>
<accession>A0A1V2I5S1</accession>
<dbReference type="GO" id="GO:0008080">
    <property type="term" value="F:N-acetyltransferase activity"/>
    <property type="evidence" value="ECO:0007669"/>
    <property type="project" value="InterPro"/>
</dbReference>
<proteinExistence type="predicted"/>
<name>A0A1V2I5S1_9ACTN</name>
<dbReference type="AlphaFoldDB" id="A0A1V2I5S1"/>
<evidence type="ECO:0000259" key="2">
    <source>
        <dbReference type="PROSITE" id="PS51186"/>
    </source>
</evidence>
<evidence type="ECO:0000313" key="3">
    <source>
        <dbReference type="EMBL" id="ONH26599.1"/>
    </source>
</evidence>
<dbReference type="Proteomes" id="UP000188929">
    <property type="component" value="Unassembled WGS sequence"/>
</dbReference>
<organism evidence="3 4">
    <name type="scientific">Pseudofrankia asymbiotica</name>
    <dbReference type="NCBI Taxonomy" id="1834516"/>
    <lineage>
        <taxon>Bacteria</taxon>
        <taxon>Bacillati</taxon>
        <taxon>Actinomycetota</taxon>
        <taxon>Actinomycetes</taxon>
        <taxon>Frankiales</taxon>
        <taxon>Frankiaceae</taxon>
        <taxon>Pseudofrankia</taxon>
    </lineage>
</organism>
<dbReference type="PROSITE" id="PS51186">
    <property type="entry name" value="GNAT"/>
    <property type="match status" value="1"/>
</dbReference>
<dbReference type="PANTHER" id="PTHR13947">
    <property type="entry name" value="GNAT FAMILY N-ACETYLTRANSFERASE"/>
    <property type="match status" value="1"/>
</dbReference>
<dbReference type="OrthoDB" id="9796171at2"/>
<dbReference type="RefSeq" id="WP_076819549.1">
    <property type="nucleotide sequence ID" value="NZ_MOMC01000050.1"/>
</dbReference>
<dbReference type="InterPro" id="IPR000182">
    <property type="entry name" value="GNAT_dom"/>
</dbReference>
<dbReference type="InterPro" id="IPR016181">
    <property type="entry name" value="Acyl_CoA_acyltransferase"/>
</dbReference>
<dbReference type="STRING" id="1834516.BL253_24445"/>
<keyword evidence="1" id="KW-0808">Transferase</keyword>
<evidence type="ECO:0000313" key="4">
    <source>
        <dbReference type="Proteomes" id="UP000188929"/>
    </source>
</evidence>
<keyword evidence="4" id="KW-1185">Reference proteome</keyword>
<sequence>MSVDERAQVRLERTAAEATLPLRQRVLRPHQTVHDVAFPGDDEADSAHVVAVLADGTVVGAVSVLREPAPWGAAGWRLRGMATDEAMRGRGIGARLLAAVLDHVRDHGGGLLWCNARVRAVPFYERGGLRTRGEVREEPGIGPHVVMWRDV</sequence>
<dbReference type="Pfam" id="PF13673">
    <property type="entry name" value="Acetyltransf_10"/>
    <property type="match status" value="1"/>
</dbReference>
<reference evidence="4" key="1">
    <citation type="submission" date="2016-10" db="EMBL/GenBank/DDBJ databases">
        <title>Frankia sp. NRRL B-16386 Genome sequencing.</title>
        <authorList>
            <person name="Ghodhbane-Gtari F."/>
            <person name="Swanson E."/>
            <person name="Gueddou A."/>
            <person name="Hezbri K."/>
            <person name="Ktari K."/>
            <person name="Nouioui I."/>
            <person name="Morris K."/>
            <person name="Simpson S."/>
            <person name="Abebe-Akele F."/>
            <person name="Thomas K."/>
            <person name="Gtari M."/>
            <person name="Tisa L.S."/>
        </authorList>
    </citation>
    <scope>NUCLEOTIDE SEQUENCE [LARGE SCALE GENOMIC DNA]</scope>
    <source>
        <strain evidence="4">NRRL B-16386</strain>
    </source>
</reference>
<protein>
    <recommendedName>
        <fullName evidence="2">N-acetyltransferase domain-containing protein</fullName>
    </recommendedName>
</protein>
<dbReference type="EMBL" id="MOMC01000050">
    <property type="protein sequence ID" value="ONH26599.1"/>
    <property type="molecule type" value="Genomic_DNA"/>
</dbReference>
<dbReference type="CDD" id="cd04301">
    <property type="entry name" value="NAT_SF"/>
    <property type="match status" value="1"/>
</dbReference>